<feature type="region of interest" description="Disordered" evidence="10">
    <location>
        <begin position="518"/>
        <end position="542"/>
    </location>
</feature>
<dbReference type="InterPro" id="IPR018047">
    <property type="entry name" value="Ammonium_transpt_CS"/>
</dbReference>
<feature type="compositionally biased region" description="Low complexity" evidence="10">
    <location>
        <begin position="518"/>
        <end position="532"/>
    </location>
</feature>
<feature type="transmembrane region" description="Helical" evidence="8">
    <location>
        <begin position="400"/>
        <end position="417"/>
    </location>
</feature>
<evidence type="ECO:0000256" key="1">
    <source>
        <dbReference type="ARBA" id="ARBA00004141"/>
    </source>
</evidence>
<feature type="transmembrane region" description="Helical" evidence="8">
    <location>
        <begin position="455"/>
        <end position="476"/>
    </location>
</feature>
<evidence type="ECO:0000256" key="9">
    <source>
        <dbReference type="SAM" id="Coils"/>
    </source>
</evidence>
<evidence type="ECO:0000256" key="3">
    <source>
        <dbReference type="ARBA" id="ARBA00022448"/>
    </source>
</evidence>
<evidence type="ECO:0000256" key="2">
    <source>
        <dbReference type="ARBA" id="ARBA00005887"/>
    </source>
</evidence>
<feature type="transmembrane region" description="Helical" evidence="8">
    <location>
        <begin position="367"/>
        <end position="388"/>
    </location>
</feature>
<feature type="chain" id="PRO_5047165782" description="Ammonium transporter" evidence="11">
    <location>
        <begin position="23"/>
        <end position="542"/>
    </location>
</feature>
<feature type="coiled-coil region" evidence="9">
    <location>
        <begin position="29"/>
        <end position="59"/>
    </location>
</feature>
<dbReference type="Proteomes" id="UP001189429">
    <property type="component" value="Unassembled WGS sequence"/>
</dbReference>
<feature type="signal peptide" evidence="11">
    <location>
        <begin position="1"/>
        <end position="22"/>
    </location>
</feature>
<gene>
    <name evidence="13" type="ORF">PCOR1329_LOCUS49155</name>
</gene>
<dbReference type="PANTHER" id="PTHR11730:SF6">
    <property type="entry name" value="AMMONIUM TRANSPORTER"/>
    <property type="match status" value="1"/>
</dbReference>
<feature type="transmembrane region" description="Helical" evidence="8">
    <location>
        <begin position="280"/>
        <end position="297"/>
    </location>
</feature>
<dbReference type="Pfam" id="PF00909">
    <property type="entry name" value="Ammonium_transp"/>
    <property type="match status" value="1"/>
</dbReference>
<evidence type="ECO:0000256" key="10">
    <source>
        <dbReference type="SAM" id="MobiDB-lite"/>
    </source>
</evidence>
<keyword evidence="5 8" id="KW-1133">Transmembrane helix</keyword>
<evidence type="ECO:0000259" key="12">
    <source>
        <dbReference type="Pfam" id="PF00909"/>
    </source>
</evidence>
<dbReference type="InterPro" id="IPR024041">
    <property type="entry name" value="NH4_transpt_AmtB-like_dom"/>
</dbReference>
<keyword evidence="6 8" id="KW-0472">Membrane</keyword>
<comment type="caution">
    <text evidence="13">The sequence shown here is derived from an EMBL/GenBank/DDBJ whole genome shotgun (WGS) entry which is preliminary data.</text>
</comment>
<comment type="subcellular location">
    <subcellularLocation>
        <location evidence="8">Cell membrane</location>
        <topology evidence="8">Multi-pass membrane protein</topology>
    </subcellularLocation>
    <subcellularLocation>
        <location evidence="1">Membrane</location>
        <topology evidence="1">Multi-pass membrane protein</topology>
    </subcellularLocation>
</comment>
<feature type="transmembrane region" description="Helical" evidence="8">
    <location>
        <begin position="73"/>
        <end position="93"/>
    </location>
</feature>
<accession>A0ABN9ULS5</accession>
<dbReference type="SUPFAM" id="SSF111352">
    <property type="entry name" value="Ammonium transporter"/>
    <property type="match status" value="1"/>
</dbReference>
<feature type="transmembrane region" description="Helical" evidence="8">
    <location>
        <begin position="341"/>
        <end position="361"/>
    </location>
</feature>
<evidence type="ECO:0000313" key="14">
    <source>
        <dbReference type="Proteomes" id="UP001189429"/>
    </source>
</evidence>
<feature type="transmembrane region" description="Helical" evidence="8">
    <location>
        <begin position="200"/>
        <end position="221"/>
    </location>
</feature>
<feature type="transmembrane region" description="Helical" evidence="8">
    <location>
        <begin position="309"/>
        <end position="334"/>
    </location>
</feature>
<evidence type="ECO:0000256" key="7">
    <source>
        <dbReference type="ARBA" id="ARBA00023177"/>
    </source>
</evidence>
<name>A0ABN9ULS5_9DINO</name>
<dbReference type="InterPro" id="IPR029020">
    <property type="entry name" value="Ammonium/urea_transptr"/>
</dbReference>
<dbReference type="PANTHER" id="PTHR11730">
    <property type="entry name" value="AMMONIUM TRANSPORTER"/>
    <property type="match status" value="1"/>
</dbReference>
<dbReference type="Gene3D" id="1.10.3430.10">
    <property type="entry name" value="Ammonium transporter AmtB like domains"/>
    <property type="match status" value="1"/>
</dbReference>
<protein>
    <recommendedName>
        <fullName evidence="8">Ammonium transporter</fullName>
    </recommendedName>
</protein>
<keyword evidence="11" id="KW-0732">Signal</keyword>
<evidence type="ECO:0000256" key="8">
    <source>
        <dbReference type="RuleBase" id="RU362002"/>
    </source>
</evidence>
<evidence type="ECO:0000256" key="5">
    <source>
        <dbReference type="ARBA" id="ARBA00022989"/>
    </source>
</evidence>
<reference evidence="13" key="1">
    <citation type="submission" date="2023-10" db="EMBL/GenBank/DDBJ databases">
        <authorList>
            <person name="Chen Y."/>
            <person name="Shah S."/>
            <person name="Dougan E. K."/>
            <person name="Thang M."/>
            <person name="Chan C."/>
        </authorList>
    </citation>
    <scope>NUCLEOTIDE SEQUENCE [LARGE SCALE GENOMIC DNA]</scope>
</reference>
<evidence type="ECO:0000256" key="4">
    <source>
        <dbReference type="ARBA" id="ARBA00022692"/>
    </source>
</evidence>
<feature type="transmembrane region" description="Helical" evidence="8">
    <location>
        <begin position="241"/>
        <end position="260"/>
    </location>
</feature>
<keyword evidence="3 8" id="KW-0813">Transport</keyword>
<feature type="compositionally biased region" description="Basic and acidic residues" evidence="10">
    <location>
        <begin position="533"/>
        <end position="542"/>
    </location>
</feature>
<feature type="transmembrane region" description="Helical" evidence="8">
    <location>
        <begin position="105"/>
        <end position="127"/>
    </location>
</feature>
<feature type="domain" description="Ammonium transporter AmtB-like" evidence="12">
    <location>
        <begin position="73"/>
        <end position="498"/>
    </location>
</feature>
<feature type="transmembrane region" description="Helical" evidence="8">
    <location>
        <begin position="172"/>
        <end position="193"/>
    </location>
</feature>
<evidence type="ECO:0000256" key="6">
    <source>
        <dbReference type="ARBA" id="ARBA00023136"/>
    </source>
</evidence>
<comment type="similarity">
    <text evidence="2 8">Belongs to the ammonia transporter channel (TC 1.A.11.2) family.</text>
</comment>
<sequence length="542" mass="57148">MAAWWCVLSVLAVSAVAAGAAGLENMESAGDVRAEIAALRAELDEVRHLEEQHATAEQDRRLSSTESAMTSSWLILCGSLAMFMHAGFAMLEAGTCRAKNASNVLVKNLASLCVSTLGFYWTGYALAYGVRPDSTPQVSKGGNGFVGTAGWAGRGFNVDDLDGNVESTGHPLMWFFQWAFCSASITIVSGAVAERVLSPAYCIFAFVMSAFIYPVVVAWTWGYGWISTLFDVGVVDFAGSGVVHVTGGVAGLVGTLVLGARRGRFPAWRAQPGEFDPHSLPLVVLGTFILWFGWNGFNCGSTLEMNEEVGLLAAQVVMNTTISAATGGLTVFFLRFLIMGAYDVCGMCNGILAGLVSITAPCANVEAGSAFSIGLIGAFVYQAFSMLLVKLEVDDPLDAVPVHCFCGCWGILAAAVFDWGNGFDHFHGNSGFHCMTDGDGNCATGLFGKVIGAQIVMLLCIIGWSSLFSGVTFLLLKKTGTLRIDEYTEESGVDAAKHCPAKAYAIPAVEYVSPGKSVTLSASSSHSSTPSSPDKDIATIEA</sequence>
<evidence type="ECO:0000256" key="11">
    <source>
        <dbReference type="SAM" id="SignalP"/>
    </source>
</evidence>
<keyword evidence="14" id="KW-1185">Reference proteome</keyword>
<dbReference type="NCBIfam" id="TIGR00836">
    <property type="entry name" value="amt"/>
    <property type="match status" value="1"/>
</dbReference>
<keyword evidence="9" id="KW-0175">Coiled coil</keyword>
<keyword evidence="7 8" id="KW-0924">Ammonia transport</keyword>
<evidence type="ECO:0000313" key="13">
    <source>
        <dbReference type="EMBL" id="CAK0860093.1"/>
    </source>
</evidence>
<proteinExistence type="inferred from homology"/>
<dbReference type="EMBL" id="CAUYUJ010015948">
    <property type="protein sequence ID" value="CAK0860093.1"/>
    <property type="molecule type" value="Genomic_DNA"/>
</dbReference>
<keyword evidence="4 8" id="KW-0812">Transmembrane</keyword>
<dbReference type="InterPro" id="IPR001905">
    <property type="entry name" value="Ammonium_transpt"/>
</dbReference>
<dbReference type="PROSITE" id="PS01219">
    <property type="entry name" value="AMMONIUM_TRANSP"/>
    <property type="match status" value="1"/>
</dbReference>
<organism evidence="13 14">
    <name type="scientific">Prorocentrum cordatum</name>
    <dbReference type="NCBI Taxonomy" id="2364126"/>
    <lineage>
        <taxon>Eukaryota</taxon>
        <taxon>Sar</taxon>
        <taxon>Alveolata</taxon>
        <taxon>Dinophyceae</taxon>
        <taxon>Prorocentrales</taxon>
        <taxon>Prorocentraceae</taxon>
        <taxon>Prorocentrum</taxon>
    </lineage>
</organism>